<dbReference type="GO" id="GO:0008270">
    <property type="term" value="F:zinc ion binding"/>
    <property type="evidence" value="ECO:0007669"/>
    <property type="project" value="InterPro"/>
</dbReference>
<keyword evidence="1" id="KW-0521">NADP</keyword>
<dbReference type="InterPro" id="IPR036291">
    <property type="entry name" value="NAD(P)-bd_dom_sf"/>
</dbReference>
<dbReference type="CDD" id="cd05286">
    <property type="entry name" value="QOR2"/>
    <property type="match status" value="1"/>
</dbReference>
<dbReference type="PANTHER" id="PTHR48106:SF13">
    <property type="entry name" value="QUINONE OXIDOREDUCTASE-RELATED"/>
    <property type="match status" value="1"/>
</dbReference>
<dbReference type="GO" id="GO:0005829">
    <property type="term" value="C:cytosol"/>
    <property type="evidence" value="ECO:0007669"/>
    <property type="project" value="TreeGrafter"/>
</dbReference>
<proteinExistence type="predicted"/>
<dbReference type="Pfam" id="PF00107">
    <property type="entry name" value="ADH_zinc_N"/>
    <property type="match status" value="1"/>
</dbReference>
<dbReference type="AlphaFoldDB" id="A0A2T0YE53"/>
<dbReference type="GO" id="GO:0035925">
    <property type="term" value="F:mRNA 3'-UTR AU-rich region binding"/>
    <property type="evidence" value="ECO:0007669"/>
    <property type="project" value="TreeGrafter"/>
</dbReference>
<dbReference type="FunFam" id="3.40.50.720:FF:000053">
    <property type="entry name" value="Quinone oxidoreductase 1"/>
    <property type="match status" value="1"/>
</dbReference>
<dbReference type="InterPro" id="IPR002364">
    <property type="entry name" value="Quin_OxRdtase/zeta-crystal_CS"/>
</dbReference>
<protein>
    <submittedName>
        <fullName evidence="4">NADPH2:quinone reductase</fullName>
    </submittedName>
</protein>
<gene>
    <name evidence="4" type="ORF">BCL67_11618</name>
</gene>
<keyword evidence="2" id="KW-0560">Oxidoreductase</keyword>
<comment type="caution">
    <text evidence="4">The sequence shown here is derived from an EMBL/GenBank/DDBJ whole genome shotgun (WGS) entry which is preliminary data.</text>
</comment>
<dbReference type="GO" id="GO:0070402">
    <property type="term" value="F:NADPH binding"/>
    <property type="evidence" value="ECO:0007669"/>
    <property type="project" value="TreeGrafter"/>
</dbReference>
<dbReference type="InterPro" id="IPR013149">
    <property type="entry name" value="ADH-like_C"/>
</dbReference>
<dbReference type="SMART" id="SM00829">
    <property type="entry name" value="PKS_ER"/>
    <property type="match status" value="1"/>
</dbReference>
<dbReference type="Gene3D" id="3.40.50.720">
    <property type="entry name" value="NAD(P)-binding Rossmann-like Domain"/>
    <property type="match status" value="1"/>
</dbReference>
<dbReference type="PANTHER" id="PTHR48106">
    <property type="entry name" value="QUINONE OXIDOREDUCTASE PIG3-RELATED"/>
    <property type="match status" value="1"/>
</dbReference>
<dbReference type="GO" id="GO:0003960">
    <property type="term" value="F:quinone reductase (NADPH) activity"/>
    <property type="evidence" value="ECO:0007669"/>
    <property type="project" value="InterPro"/>
</dbReference>
<dbReference type="SUPFAM" id="SSF51735">
    <property type="entry name" value="NAD(P)-binding Rossmann-fold domains"/>
    <property type="match status" value="1"/>
</dbReference>
<name>A0A2T0YE53_9MICC</name>
<evidence type="ECO:0000259" key="3">
    <source>
        <dbReference type="SMART" id="SM00829"/>
    </source>
</evidence>
<organism evidence="4 5">
    <name type="scientific">Nesterenkonia sandarakina</name>
    <dbReference type="NCBI Taxonomy" id="272918"/>
    <lineage>
        <taxon>Bacteria</taxon>
        <taxon>Bacillati</taxon>
        <taxon>Actinomycetota</taxon>
        <taxon>Actinomycetes</taxon>
        <taxon>Micrococcales</taxon>
        <taxon>Micrococcaceae</taxon>
        <taxon>Nesterenkonia</taxon>
    </lineage>
</organism>
<dbReference type="EMBL" id="PVTY01000016">
    <property type="protein sequence ID" value="PRZ13143.1"/>
    <property type="molecule type" value="Genomic_DNA"/>
</dbReference>
<dbReference type="InterPro" id="IPR013154">
    <property type="entry name" value="ADH-like_N"/>
</dbReference>
<evidence type="ECO:0000256" key="1">
    <source>
        <dbReference type="ARBA" id="ARBA00022857"/>
    </source>
</evidence>
<dbReference type="Proteomes" id="UP000238217">
    <property type="component" value="Unassembled WGS sequence"/>
</dbReference>
<evidence type="ECO:0000256" key="2">
    <source>
        <dbReference type="ARBA" id="ARBA00023002"/>
    </source>
</evidence>
<dbReference type="Pfam" id="PF08240">
    <property type="entry name" value="ADH_N"/>
    <property type="match status" value="1"/>
</dbReference>
<dbReference type="InterPro" id="IPR020843">
    <property type="entry name" value="ER"/>
</dbReference>
<sequence>MRHLQYLCISRAPRLRRSGPALGTLAAMNEQSVFPEDLPDRARVVHAEQAGGTEVLVEAQVSLPEPGPNQVLVETAATGVNFIETYQRSGVYPVEYPFTPGTEGAGRVIAAGEGVESLSIGQRVTTLEASTGTYASHFLVDAGKAVGVPDEVTDEQAAALPLQGITAHYLVNSTYRVSPGETVLTHAGAGGVGQILTQLLKAKGARVITTCSTEEKAQIAQAAGADYVLGYENFAERVREITKGEGVAAVFDGVGKDTYLGSLDSLAIRGMFVLYGGASGQVPALDPQELNRRGGLYVTRPATHWYLRNAEERSWRYAELFSALTSGELKLSIGASYPLTEAGRAHDDLENRRTTGKLLLKP</sequence>
<feature type="domain" description="Enoyl reductase (ER)" evidence="3">
    <location>
        <begin position="51"/>
        <end position="360"/>
    </location>
</feature>
<dbReference type="PROSITE" id="PS01162">
    <property type="entry name" value="QOR_ZETA_CRYSTAL"/>
    <property type="match status" value="1"/>
</dbReference>
<keyword evidence="5" id="KW-1185">Reference proteome</keyword>
<dbReference type="InterPro" id="IPR047618">
    <property type="entry name" value="QOR-like"/>
</dbReference>
<dbReference type="Gene3D" id="3.90.180.10">
    <property type="entry name" value="Medium-chain alcohol dehydrogenases, catalytic domain"/>
    <property type="match status" value="1"/>
</dbReference>
<dbReference type="InterPro" id="IPR011032">
    <property type="entry name" value="GroES-like_sf"/>
</dbReference>
<accession>A0A2T0YE53</accession>
<dbReference type="SUPFAM" id="SSF50129">
    <property type="entry name" value="GroES-like"/>
    <property type="match status" value="1"/>
</dbReference>
<evidence type="ECO:0000313" key="5">
    <source>
        <dbReference type="Proteomes" id="UP000238217"/>
    </source>
</evidence>
<reference evidence="4 5" key="1">
    <citation type="submission" date="2018-03" db="EMBL/GenBank/DDBJ databases">
        <title>Comparative analysis of microorganisms from saline springs in Andes Mountain Range, Colombia.</title>
        <authorList>
            <person name="Rubin E."/>
        </authorList>
    </citation>
    <scope>NUCLEOTIDE SEQUENCE [LARGE SCALE GENOMIC DNA]</scope>
    <source>
        <strain evidence="4 5">CG 35</strain>
    </source>
</reference>
<evidence type="ECO:0000313" key="4">
    <source>
        <dbReference type="EMBL" id="PRZ13143.1"/>
    </source>
</evidence>